<dbReference type="GO" id="GO:0006355">
    <property type="term" value="P:regulation of DNA-templated transcription"/>
    <property type="evidence" value="ECO:0007669"/>
    <property type="project" value="InterPro"/>
</dbReference>
<gene>
    <name evidence="7" type="ORF">BKA07_003784</name>
</gene>
<feature type="region of interest" description="Disordered" evidence="5">
    <location>
        <begin position="210"/>
        <end position="255"/>
    </location>
</feature>
<protein>
    <recommendedName>
        <fullName evidence="6">Sigma-54 factor interaction domain-containing protein</fullName>
    </recommendedName>
</protein>
<dbReference type="PROSITE" id="PS00675">
    <property type="entry name" value="SIGMA54_INTERACT_1"/>
    <property type="match status" value="1"/>
</dbReference>
<reference evidence="7 8" key="1">
    <citation type="submission" date="2020-03" db="EMBL/GenBank/DDBJ databases">
        <title>Sequencing the genomes of 1000 actinobacteria strains.</title>
        <authorList>
            <person name="Klenk H.-P."/>
        </authorList>
    </citation>
    <scope>NUCLEOTIDE SEQUENCE [LARGE SCALE GENOMIC DNA]</scope>
    <source>
        <strain evidence="7 8">DSM 18964</strain>
    </source>
</reference>
<dbReference type="InterPro" id="IPR029016">
    <property type="entry name" value="GAF-like_dom_sf"/>
</dbReference>
<dbReference type="RefSeq" id="WP_167952683.1">
    <property type="nucleotide sequence ID" value="NZ_BAAAPQ010000026.1"/>
</dbReference>
<dbReference type="GO" id="GO:0005524">
    <property type="term" value="F:ATP binding"/>
    <property type="evidence" value="ECO:0007669"/>
    <property type="project" value="UniProtKB-KW"/>
</dbReference>
<sequence length="559" mass="60067">MDADELREAKEAVLAVMNSRGERAPFLLHSWERSHLLFGAPDAVVRVPHADDEEIDNSLFELCRDQIHTFAGELVGSGQGILLSDAAGRVVETWSSDRFAQAHLRTVNTERGADLSEQAVGTNGLGTAIVSGKGVQVSGPEHYADFYTNALCMGEPVFHPESGQVLGAIVLSGDDGAHSNLLLPLLRGLVAQMQLRILRTADDDELLPDGLQADLPSTLNTTAGPLKSPVRERVTAAETAEDRSNDGADPQMSSVFGGVSVEGVDVEFTRDGDGRHSLRLLGDATSTRALQGETGDMPVVRDSLWQEQLESISLTLQSHHAVMIVGESGTGKATLAAMAMRQVASSHPLKEVDAVRAKVDGWQSMLRRIAEDLDSGHSLVVRGAECLTERERIELRALFTSADNPYMALTTTTDYGAESGQSLHATVAPTVVLPALREQPDRILQLWESLAGKSGRASRLSAPAQNAVTEYHWPGNLRELHHVAATASRNTPGADIDVDALPAAIRSAPIGATMIERAERHALLQALQQAQGNRSQAAAILGVSRATIYRKIKQYKLVQ</sequence>
<dbReference type="EMBL" id="JAATJN010000001">
    <property type="protein sequence ID" value="NJC58749.1"/>
    <property type="molecule type" value="Genomic_DNA"/>
</dbReference>
<dbReference type="SUPFAM" id="SSF52540">
    <property type="entry name" value="P-loop containing nucleoside triphosphate hydrolases"/>
    <property type="match status" value="1"/>
</dbReference>
<dbReference type="PRINTS" id="PR01590">
    <property type="entry name" value="HTHFIS"/>
</dbReference>
<dbReference type="Proteomes" id="UP000576792">
    <property type="component" value="Unassembled WGS sequence"/>
</dbReference>
<dbReference type="Pfam" id="PF25601">
    <property type="entry name" value="AAA_lid_14"/>
    <property type="match status" value="1"/>
</dbReference>
<evidence type="ECO:0000256" key="4">
    <source>
        <dbReference type="ARBA" id="ARBA00023163"/>
    </source>
</evidence>
<dbReference type="AlphaFoldDB" id="A0A846RY43"/>
<keyword evidence="2" id="KW-0067">ATP-binding</keyword>
<proteinExistence type="predicted"/>
<dbReference type="PROSITE" id="PS00688">
    <property type="entry name" value="SIGMA54_INTERACT_3"/>
    <property type="match status" value="1"/>
</dbReference>
<organism evidence="7 8">
    <name type="scientific">Brevibacterium marinum</name>
    <dbReference type="NCBI Taxonomy" id="418643"/>
    <lineage>
        <taxon>Bacteria</taxon>
        <taxon>Bacillati</taxon>
        <taxon>Actinomycetota</taxon>
        <taxon>Actinomycetes</taxon>
        <taxon>Micrococcales</taxon>
        <taxon>Brevibacteriaceae</taxon>
        <taxon>Brevibacterium</taxon>
    </lineage>
</organism>
<dbReference type="InterPro" id="IPR058031">
    <property type="entry name" value="AAA_lid_NorR"/>
</dbReference>
<evidence type="ECO:0000259" key="6">
    <source>
        <dbReference type="PROSITE" id="PS50045"/>
    </source>
</evidence>
<keyword evidence="3" id="KW-0805">Transcription regulation</keyword>
<accession>A0A846RY43</accession>
<feature type="domain" description="Sigma-54 factor interaction" evidence="6">
    <location>
        <begin position="430"/>
        <end position="489"/>
    </location>
</feature>
<dbReference type="SUPFAM" id="SSF46689">
    <property type="entry name" value="Homeodomain-like"/>
    <property type="match status" value="1"/>
</dbReference>
<keyword evidence="1" id="KW-0547">Nucleotide-binding</keyword>
<dbReference type="Pfam" id="PF02954">
    <property type="entry name" value="HTH_8"/>
    <property type="match status" value="1"/>
</dbReference>
<keyword evidence="4" id="KW-0804">Transcription</keyword>
<comment type="caution">
    <text evidence="7">The sequence shown here is derived from an EMBL/GenBank/DDBJ whole genome shotgun (WGS) entry which is preliminary data.</text>
</comment>
<dbReference type="InterPro" id="IPR009057">
    <property type="entry name" value="Homeodomain-like_sf"/>
</dbReference>
<dbReference type="Gene3D" id="1.10.8.60">
    <property type="match status" value="1"/>
</dbReference>
<dbReference type="Gene3D" id="3.30.450.40">
    <property type="match status" value="1"/>
</dbReference>
<evidence type="ECO:0000256" key="1">
    <source>
        <dbReference type="ARBA" id="ARBA00022741"/>
    </source>
</evidence>
<dbReference type="PROSITE" id="PS50045">
    <property type="entry name" value="SIGMA54_INTERACT_4"/>
    <property type="match status" value="1"/>
</dbReference>
<keyword evidence="8" id="KW-1185">Reference proteome</keyword>
<dbReference type="Gene3D" id="3.40.50.300">
    <property type="entry name" value="P-loop containing nucleotide triphosphate hydrolases"/>
    <property type="match status" value="1"/>
</dbReference>
<evidence type="ECO:0000313" key="8">
    <source>
        <dbReference type="Proteomes" id="UP000576792"/>
    </source>
</evidence>
<evidence type="ECO:0000256" key="5">
    <source>
        <dbReference type="SAM" id="MobiDB-lite"/>
    </source>
</evidence>
<dbReference type="Gene3D" id="1.10.10.60">
    <property type="entry name" value="Homeodomain-like"/>
    <property type="match status" value="1"/>
</dbReference>
<evidence type="ECO:0000313" key="7">
    <source>
        <dbReference type="EMBL" id="NJC58749.1"/>
    </source>
</evidence>
<dbReference type="InterPro" id="IPR002197">
    <property type="entry name" value="HTH_Fis"/>
</dbReference>
<evidence type="ECO:0000256" key="3">
    <source>
        <dbReference type="ARBA" id="ARBA00023015"/>
    </source>
</evidence>
<dbReference type="InterPro" id="IPR025944">
    <property type="entry name" value="Sigma_54_int_dom_CS"/>
</dbReference>
<dbReference type="GO" id="GO:0043565">
    <property type="term" value="F:sequence-specific DNA binding"/>
    <property type="evidence" value="ECO:0007669"/>
    <property type="project" value="InterPro"/>
</dbReference>
<name>A0A846RY43_9MICO</name>
<dbReference type="PANTHER" id="PTHR32071">
    <property type="entry name" value="TRANSCRIPTIONAL REGULATORY PROTEIN"/>
    <property type="match status" value="1"/>
</dbReference>
<dbReference type="InterPro" id="IPR027417">
    <property type="entry name" value="P-loop_NTPase"/>
</dbReference>
<dbReference type="InterPro" id="IPR025662">
    <property type="entry name" value="Sigma_54_int_dom_ATP-bd_1"/>
</dbReference>
<evidence type="ECO:0000256" key="2">
    <source>
        <dbReference type="ARBA" id="ARBA00022840"/>
    </source>
</evidence>
<feature type="compositionally biased region" description="Basic and acidic residues" evidence="5">
    <location>
        <begin position="229"/>
        <end position="246"/>
    </location>
</feature>
<dbReference type="InterPro" id="IPR002078">
    <property type="entry name" value="Sigma_54_int"/>
</dbReference>